<comment type="caution">
    <text evidence="10">The sequence shown here is derived from an EMBL/GenBank/DDBJ whole genome shotgun (WGS) entry which is preliminary data.</text>
</comment>
<evidence type="ECO:0000256" key="2">
    <source>
        <dbReference type="ARBA" id="ARBA00012493"/>
    </source>
</evidence>
<dbReference type="FunFam" id="3.30.70.270:FF:000020">
    <property type="entry name" value="Transposon Tf2-6 polyprotein-like Protein"/>
    <property type="match status" value="1"/>
</dbReference>
<dbReference type="InterPro" id="IPR027806">
    <property type="entry name" value="HARBI1_dom"/>
</dbReference>
<dbReference type="InterPro" id="IPR043128">
    <property type="entry name" value="Rev_trsase/Diguanyl_cyclase"/>
</dbReference>
<dbReference type="EMBL" id="BMAO01014451">
    <property type="protein sequence ID" value="GFQ95117.1"/>
    <property type="molecule type" value="Genomic_DNA"/>
</dbReference>
<dbReference type="Pfam" id="PF13359">
    <property type="entry name" value="DDE_Tnp_4"/>
    <property type="match status" value="1"/>
</dbReference>
<dbReference type="InterPro" id="IPR043502">
    <property type="entry name" value="DNA/RNA_pol_sf"/>
</dbReference>
<dbReference type="CDD" id="cd09274">
    <property type="entry name" value="RNase_HI_RT_Ty3"/>
    <property type="match status" value="1"/>
</dbReference>
<dbReference type="EC" id="2.7.7.49" evidence="2"/>
<organism evidence="10 11">
    <name type="scientific">Trichonephila clavata</name>
    <name type="common">Joro spider</name>
    <name type="synonym">Nephila clavata</name>
    <dbReference type="NCBI Taxonomy" id="2740835"/>
    <lineage>
        <taxon>Eukaryota</taxon>
        <taxon>Metazoa</taxon>
        <taxon>Ecdysozoa</taxon>
        <taxon>Arthropoda</taxon>
        <taxon>Chelicerata</taxon>
        <taxon>Arachnida</taxon>
        <taxon>Araneae</taxon>
        <taxon>Araneomorphae</taxon>
        <taxon>Entelegynae</taxon>
        <taxon>Araneoidea</taxon>
        <taxon>Nephilidae</taxon>
        <taxon>Trichonephila</taxon>
    </lineage>
</organism>
<dbReference type="AlphaFoldDB" id="A0A8X6IIG7"/>
<keyword evidence="8" id="KW-0511">Multifunctional enzyme</keyword>
<keyword evidence="5" id="KW-0479">Metal-binding</keyword>
<keyword evidence="3" id="KW-0548">Nucleotidyltransferase</keyword>
<protein>
    <recommendedName>
        <fullName evidence="2">RNA-directed DNA polymerase</fullName>
        <ecNumber evidence="2">2.7.7.49</ecNumber>
    </recommendedName>
</protein>
<evidence type="ECO:0000256" key="6">
    <source>
        <dbReference type="ARBA" id="ARBA00022759"/>
    </source>
</evidence>
<evidence type="ECO:0000256" key="4">
    <source>
        <dbReference type="ARBA" id="ARBA00022722"/>
    </source>
</evidence>
<evidence type="ECO:0000259" key="9">
    <source>
        <dbReference type="PROSITE" id="PS50878"/>
    </source>
</evidence>
<dbReference type="Proteomes" id="UP000887116">
    <property type="component" value="Unassembled WGS sequence"/>
</dbReference>
<dbReference type="GO" id="GO:0004519">
    <property type="term" value="F:endonuclease activity"/>
    <property type="evidence" value="ECO:0007669"/>
    <property type="project" value="UniProtKB-KW"/>
</dbReference>
<dbReference type="GO" id="GO:0046872">
    <property type="term" value="F:metal ion binding"/>
    <property type="evidence" value="ECO:0007669"/>
    <property type="project" value="UniProtKB-KW"/>
</dbReference>
<reference evidence="10" key="1">
    <citation type="submission" date="2020-07" db="EMBL/GenBank/DDBJ databases">
        <title>Multicomponent nature underlies the extraordinary mechanical properties of spider dragline silk.</title>
        <authorList>
            <person name="Kono N."/>
            <person name="Nakamura H."/>
            <person name="Mori M."/>
            <person name="Yoshida Y."/>
            <person name="Ohtoshi R."/>
            <person name="Malay A.D."/>
            <person name="Moran D.A.P."/>
            <person name="Tomita M."/>
            <person name="Numata K."/>
            <person name="Arakawa K."/>
        </authorList>
    </citation>
    <scope>NUCLEOTIDE SEQUENCE</scope>
</reference>
<dbReference type="Gene3D" id="3.10.20.370">
    <property type="match status" value="1"/>
</dbReference>
<evidence type="ECO:0000313" key="10">
    <source>
        <dbReference type="EMBL" id="GFQ95117.1"/>
    </source>
</evidence>
<dbReference type="FunFam" id="3.10.20.370:FF:000001">
    <property type="entry name" value="Retrovirus-related Pol polyprotein from transposon 17.6-like protein"/>
    <property type="match status" value="1"/>
</dbReference>
<evidence type="ECO:0000256" key="1">
    <source>
        <dbReference type="ARBA" id="ARBA00001968"/>
    </source>
</evidence>
<evidence type="ECO:0000256" key="3">
    <source>
        <dbReference type="ARBA" id="ARBA00022695"/>
    </source>
</evidence>
<evidence type="ECO:0000256" key="5">
    <source>
        <dbReference type="ARBA" id="ARBA00022723"/>
    </source>
</evidence>
<name>A0A8X6IIG7_TRICU</name>
<evidence type="ECO:0000256" key="8">
    <source>
        <dbReference type="ARBA" id="ARBA00023268"/>
    </source>
</evidence>
<dbReference type="Pfam" id="PF17919">
    <property type="entry name" value="RT_RNaseH_2"/>
    <property type="match status" value="1"/>
</dbReference>
<evidence type="ECO:0000256" key="7">
    <source>
        <dbReference type="ARBA" id="ARBA00022918"/>
    </source>
</evidence>
<keyword evidence="4" id="KW-0540">Nuclease</keyword>
<dbReference type="SUPFAM" id="SSF56672">
    <property type="entry name" value="DNA/RNA polymerases"/>
    <property type="match status" value="1"/>
</dbReference>
<dbReference type="InterPro" id="IPR050951">
    <property type="entry name" value="Retrovirus_Pol_polyprotein"/>
</dbReference>
<dbReference type="Pfam" id="PF00078">
    <property type="entry name" value="RVT_1"/>
    <property type="match status" value="1"/>
</dbReference>
<dbReference type="PANTHER" id="PTHR37984:SF5">
    <property type="entry name" value="PROTEIN NYNRIN-LIKE"/>
    <property type="match status" value="1"/>
</dbReference>
<keyword evidence="7" id="KW-0695">RNA-directed DNA polymerase</keyword>
<evidence type="ECO:0000313" key="11">
    <source>
        <dbReference type="Proteomes" id="UP000887116"/>
    </source>
</evidence>
<keyword evidence="6" id="KW-0378">Hydrolase</keyword>
<dbReference type="PANTHER" id="PTHR37984">
    <property type="entry name" value="PROTEIN CBG26694"/>
    <property type="match status" value="1"/>
</dbReference>
<keyword evidence="11" id="KW-1185">Reference proteome</keyword>
<accession>A0A8X6IIG7</accession>
<dbReference type="Gene3D" id="3.30.70.270">
    <property type="match status" value="2"/>
</dbReference>
<comment type="cofactor">
    <cofactor evidence="1">
        <name>a divalent metal cation</name>
        <dbReference type="ChEBI" id="CHEBI:60240"/>
    </cofactor>
</comment>
<dbReference type="CDD" id="cd01647">
    <property type="entry name" value="RT_LTR"/>
    <property type="match status" value="1"/>
</dbReference>
<dbReference type="GO" id="GO:0003964">
    <property type="term" value="F:RNA-directed DNA polymerase activity"/>
    <property type="evidence" value="ECO:0007669"/>
    <property type="project" value="UniProtKB-KW"/>
</dbReference>
<keyword evidence="6" id="KW-0255">Endonuclease</keyword>
<gene>
    <name evidence="10" type="primary">pol</name>
    <name evidence="10" type="ORF">TNCT_429701</name>
</gene>
<sequence>METVLRDLSPEACLIYLDDIIIVGRDFEEHLSNLRKVLEKLKQANLKLNPDKCNLFRREVSYLGHIISAEGVRTDPRKVAAVKEWSQPRNVHELRSFLGLCTYYRRFVKGFSLIARPLHRLTEHKRPFVWTEECEVAFTSLKEALTSAPILSYPDPDKQFILDTDASHANVGAVLSQEIDGQERVIAYWSKCLSKPERNYCVTRKELLAIVKAAENFHSYVYGQKFLLRTDHASLTRLLNFKNPEGQIARWIQKLQENIWLDIAEGYHEQWQFPNCLGAIDGKHVLMQAPPKSGSRFHNYKGTFSIILLACVDANYKFVLVDIGAEGHNSDGGVFKNSIFGQSLEKGTLDLPCPVEIPGTTKMLPFLFIGDEAFPLKSNLMRPYPGVALSKDKAIFNYCLSRARRCVENAFGIMASRFRIFRKPLVSSFETSTFTVAAAVCLHNFIKSAEEEVPSCERRYCPLDFAYNMSPDGYINDGRWRTEEALAINRLSRTGSNMYSRQAEETRRTLQNYFCHEGATAWQDAHIAKNGKK</sequence>
<dbReference type="InterPro" id="IPR041577">
    <property type="entry name" value="RT_RNaseH_2"/>
</dbReference>
<dbReference type="InterPro" id="IPR000477">
    <property type="entry name" value="RT_dom"/>
</dbReference>
<keyword evidence="3" id="KW-0808">Transferase</keyword>
<proteinExistence type="predicted"/>
<dbReference type="FunFam" id="3.30.70.270:FF:000003">
    <property type="entry name" value="Transposon Ty3-G Gag-Pol polyprotein"/>
    <property type="match status" value="1"/>
</dbReference>
<feature type="domain" description="Reverse transcriptase" evidence="9">
    <location>
        <begin position="1"/>
        <end position="67"/>
    </location>
</feature>
<dbReference type="PROSITE" id="PS50878">
    <property type="entry name" value="RT_POL"/>
    <property type="match status" value="1"/>
</dbReference>